<keyword evidence="1" id="KW-0472">Membrane</keyword>
<dbReference type="RefSeq" id="WP_184562522.1">
    <property type="nucleotide sequence ID" value="NZ_JACIEI010000001.1"/>
</dbReference>
<dbReference type="EMBL" id="JACIEI010000001">
    <property type="protein sequence ID" value="MBB3992960.1"/>
    <property type="molecule type" value="Genomic_DNA"/>
</dbReference>
<name>A0A7W6GYZ8_9RHOB</name>
<accession>A0A7W6GYZ8</accession>
<proteinExistence type="predicted"/>
<comment type="caution">
    <text evidence="2">The sequence shown here is derived from an EMBL/GenBank/DDBJ whole genome shotgun (WGS) entry which is preliminary data.</text>
</comment>
<sequence length="175" mass="20280">MKNYLRRFRKEERGSVFVIEFVILVPALFIPFFFGFEMSMHSIRQMQLDRALEITTREVRLFTGAEYTHDTIVKTICANSGGLNDCEQNLRLEMVQKDPRAYTPLETRADCINSSEEVAPVRGWTLGEEHELMFMRACYRYVPLWNKMGLGKELDKDGDGYGEMVSISAFSQEPE</sequence>
<keyword evidence="3" id="KW-1185">Reference proteome</keyword>
<evidence type="ECO:0000256" key="1">
    <source>
        <dbReference type="SAM" id="Phobius"/>
    </source>
</evidence>
<feature type="transmembrane region" description="Helical" evidence="1">
    <location>
        <begin position="15"/>
        <end position="36"/>
    </location>
</feature>
<keyword evidence="1" id="KW-0812">Transmembrane</keyword>
<dbReference type="Proteomes" id="UP000530268">
    <property type="component" value="Unassembled WGS sequence"/>
</dbReference>
<gene>
    <name evidence="2" type="ORF">GGR95_000579</name>
</gene>
<evidence type="ECO:0000313" key="3">
    <source>
        <dbReference type="Proteomes" id="UP000530268"/>
    </source>
</evidence>
<keyword evidence="1" id="KW-1133">Transmembrane helix</keyword>
<dbReference type="AlphaFoldDB" id="A0A7W6GYZ8"/>
<protein>
    <recommendedName>
        <fullName evidence="4">TadE-like protein</fullName>
    </recommendedName>
</protein>
<evidence type="ECO:0000313" key="2">
    <source>
        <dbReference type="EMBL" id="MBB3992960.1"/>
    </source>
</evidence>
<reference evidence="2 3" key="1">
    <citation type="submission" date="2020-08" db="EMBL/GenBank/DDBJ databases">
        <title>Genomic Encyclopedia of Type Strains, Phase IV (KMG-IV): sequencing the most valuable type-strain genomes for metagenomic binning, comparative biology and taxonomic classification.</title>
        <authorList>
            <person name="Goeker M."/>
        </authorList>
    </citation>
    <scope>NUCLEOTIDE SEQUENCE [LARGE SCALE GENOMIC DNA]</scope>
    <source>
        <strain evidence="2 3">DSM 102234</strain>
    </source>
</reference>
<evidence type="ECO:0008006" key="4">
    <source>
        <dbReference type="Google" id="ProtNLM"/>
    </source>
</evidence>
<organism evidence="2 3">
    <name type="scientific">Sulfitobacter undariae</name>
    <dbReference type="NCBI Taxonomy" id="1563671"/>
    <lineage>
        <taxon>Bacteria</taxon>
        <taxon>Pseudomonadati</taxon>
        <taxon>Pseudomonadota</taxon>
        <taxon>Alphaproteobacteria</taxon>
        <taxon>Rhodobacterales</taxon>
        <taxon>Roseobacteraceae</taxon>
        <taxon>Sulfitobacter</taxon>
    </lineage>
</organism>